<evidence type="ECO:0000313" key="2">
    <source>
        <dbReference type="Proteomes" id="UP000790377"/>
    </source>
</evidence>
<dbReference type="Proteomes" id="UP000790377">
    <property type="component" value="Unassembled WGS sequence"/>
</dbReference>
<comment type="caution">
    <text evidence="1">The sequence shown here is derived from an EMBL/GenBank/DDBJ whole genome shotgun (WGS) entry which is preliminary data.</text>
</comment>
<keyword evidence="2" id="KW-1185">Reference proteome</keyword>
<protein>
    <submittedName>
        <fullName evidence="1">Uncharacterized protein</fullName>
    </submittedName>
</protein>
<proteinExistence type="predicted"/>
<accession>A0ACB8A3Y1</accession>
<reference evidence="1" key="1">
    <citation type="journal article" date="2021" name="New Phytol.">
        <title>Evolutionary innovations through gain and loss of genes in the ectomycorrhizal Boletales.</title>
        <authorList>
            <person name="Wu G."/>
            <person name="Miyauchi S."/>
            <person name="Morin E."/>
            <person name="Kuo A."/>
            <person name="Drula E."/>
            <person name="Varga T."/>
            <person name="Kohler A."/>
            <person name="Feng B."/>
            <person name="Cao Y."/>
            <person name="Lipzen A."/>
            <person name="Daum C."/>
            <person name="Hundley H."/>
            <person name="Pangilinan J."/>
            <person name="Johnson J."/>
            <person name="Barry K."/>
            <person name="LaButti K."/>
            <person name="Ng V."/>
            <person name="Ahrendt S."/>
            <person name="Min B."/>
            <person name="Choi I.G."/>
            <person name="Park H."/>
            <person name="Plett J.M."/>
            <person name="Magnuson J."/>
            <person name="Spatafora J.W."/>
            <person name="Nagy L.G."/>
            <person name="Henrissat B."/>
            <person name="Grigoriev I.V."/>
            <person name="Yang Z.L."/>
            <person name="Xu J."/>
            <person name="Martin F.M."/>
        </authorList>
    </citation>
    <scope>NUCLEOTIDE SEQUENCE</scope>
    <source>
        <strain evidence="1">ATCC 28755</strain>
    </source>
</reference>
<name>A0ACB8A3Y1_9AGAM</name>
<gene>
    <name evidence="1" type="ORF">BJ138DRAFT_1013291</name>
</gene>
<organism evidence="1 2">
    <name type="scientific">Hygrophoropsis aurantiaca</name>
    <dbReference type="NCBI Taxonomy" id="72124"/>
    <lineage>
        <taxon>Eukaryota</taxon>
        <taxon>Fungi</taxon>
        <taxon>Dikarya</taxon>
        <taxon>Basidiomycota</taxon>
        <taxon>Agaricomycotina</taxon>
        <taxon>Agaricomycetes</taxon>
        <taxon>Agaricomycetidae</taxon>
        <taxon>Boletales</taxon>
        <taxon>Coniophorineae</taxon>
        <taxon>Hygrophoropsidaceae</taxon>
        <taxon>Hygrophoropsis</taxon>
    </lineage>
</organism>
<dbReference type="EMBL" id="MU267839">
    <property type="protein sequence ID" value="KAH7908199.1"/>
    <property type="molecule type" value="Genomic_DNA"/>
</dbReference>
<sequence length="82" mass="9132">MALFSTIVGFSFFGLASRFGQLAIQKRNLMENLGGHALAMGTFGFAGYWAHQWDERAAVLLAEKRAEIAERRERRLALADTA</sequence>
<evidence type="ECO:0000313" key="1">
    <source>
        <dbReference type="EMBL" id="KAH7908199.1"/>
    </source>
</evidence>